<dbReference type="EMBL" id="SGVY01000072">
    <property type="protein sequence ID" value="TFH70897.1"/>
    <property type="molecule type" value="Genomic_DNA"/>
</dbReference>
<evidence type="ECO:0000313" key="2">
    <source>
        <dbReference type="EMBL" id="TFH70897.1"/>
    </source>
</evidence>
<name>A0A4Y8USY8_9BACT</name>
<sequence>MKKILFYMSALALFLSLTSCSKEEIDMYSQEARINFDYRTIYSELRDSDYVKMKTDPYRRDSVRVRIMGDLLTANRDFCIKKTENNSYSNTLDIQLDDKYTYSALDTVCQYVYFKVKRPAYKTGRKTYGCNLEFDLTNPNHQFEKGFVEDNSVEVNYVWDITEPKTWSDWYWLGVGDFSPIKYCYMMDVWGRTLDSFITPDGYAYDDDEANAAILQLDAAYKAYKAEHGPILDENGNDIFPDEEE</sequence>
<organism evidence="2 3">
    <name type="scientific">Segatella hominis</name>
    <dbReference type="NCBI Taxonomy" id="2518605"/>
    <lineage>
        <taxon>Bacteria</taxon>
        <taxon>Pseudomonadati</taxon>
        <taxon>Bacteroidota</taxon>
        <taxon>Bacteroidia</taxon>
        <taxon>Bacteroidales</taxon>
        <taxon>Prevotellaceae</taxon>
        <taxon>Segatella</taxon>
    </lineage>
</organism>
<keyword evidence="3" id="KW-1185">Reference proteome</keyword>
<keyword evidence="1" id="KW-0732">Signal</keyword>
<dbReference type="Proteomes" id="UP000297872">
    <property type="component" value="Unassembled WGS sequence"/>
</dbReference>
<dbReference type="OrthoDB" id="1080788at2"/>
<dbReference type="AlphaFoldDB" id="A0A4Y8USY8"/>
<dbReference type="PROSITE" id="PS51257">
    <property type="entry name" value="PROKAR_LIPOPROTEIN"/>
    <property type="match status" value="1"/>
</dbReference>
<gene>
    <name evidence="2" type="ORF">EXN75_15985</name>
</gene>
<feature type="signal peptide" evidence="1">
    <location>
        <begin position="1"/>
        <end position="21"/>
    </location>
</feature>
<dbReference type="GeneID" id="302996761"/>
<dbReference type="RefSeq" id="WP_134844579.1">
    <property type="nucleotide sequence ID" value="NZ_DAWDMC010000108.1"/>
</dbReference>
<accession>A0A4Y8USY8</accession>
<evidence type="ECO:0000313" key="3">
    <source>
        <dbReference type="Proteomes" id="UP000297872"/>
    </source>
</evidence>
<protein>
    <submittedName>
        <fullName evidence="2">DUF4843 domain-containing protein</fullName>
    </submittedName>
</protein>
<reference evidence="2 3" key="1">
    <citation type="submission" date="2019-02" db="EMBL/GenBank/DDBJ databases">
        <title>Draft Genome Sequence of the Prevotella sp. BCRC 81118, Isolated from Human Feces.</title>
        <authorList>
            <person name="Huang C.-H."/>
        </authorList>
    </citation>
    <scope>NUCLEOTIDE SEQUENCE [LARGE SCALE GENOMIC DNA]</scope>
    <source>
        <strain evidence="2 3">BCRC 81118</strain>
    </source>
</reference>
<comment type="caution">
    <text evidence="2">The sequence shown here is derived from an EMBL/GenBank/DDBJ whole genome shotgun (WGS) entry which is preliminary data.</text>
</comment>
<feature type="chain" id="PRO_5021283616" evidence="1">
    <location>
        <begin position="22"/>
        <end position="245"/>
    </location>
</feature>
<proteinExistence type="predicted"/>
<evidence type="ECO:0000256" key="1">
    <source>
        <dbReference type="SAM" id="SignalP"/>
    </source>
</evidence>